<dbReference type="HOGENOM" id="CLU_027389_0_1_6"/>
<dbReference type="GO" id="GO:0050188">
    <property type="term" value="F:phosphoenolpyruvate mutase activity"/>
    <property type="evidence" value="ECO:0007669"/>
    <property type="project" value="UniProtKB-EC"/>
</dbReference>
<dbReference type="Gene3D" id="3.20.20.60">
    <property type="entry name" value="Phosphoenolpyruvate-binding domains"/>
    <property type="match status" value="1"/>
</dbReference>
<comment type="caution">
    <text evidence="5">The sequence shown here is derived from an EMBL/GenBank/DDBJ whole genome shotgun (WGS) entry which is preliminary data.</text>
</comment>
<dbReference type="OrthoDB" id="9802794at2"/>
<comment type="similarity">
    <text evidence="4">Belongs to the isocitrate lyase/PEP mutase superfamily. PEP mutase family.</text>
</comment>
<dbReference type="InterPro" id="IPR039556">
    <property type="entry name" value="ICL/PEPM"/>
</dbReference>
<keyword evidence="2" id="KW-0413">Isomerase</keyword>
<evidence type="ECO:0000313" key="6">
    <source>
        <dbReference type="Proteomes" id="UP000003789"/>
    </source>
</evidence>
<evidence type="ECO:0000256" key="4">
    <source>
        <dbReference type="ARBA" id="ARBA00038455"/>
    </source>
</evidence>
<evidence type="ECO:0000256" key="3">
    <source>
        <dbReference type="ARBA" id="ARBA00024063"/>
    </source>
</evidence>
<name>Q1YYL1_9GAMM</name>
<proteinExistence type="inferred from homology"/>
<dbReference type="CDD" id="cd00377">
    <property type="entry name" value="ICL_PEPM"/>
    <property type="match status" value="1"/>
</dbReference>
<dbReference type="EMBL" id="AAPH01000036">
    <property type="protein sequence ID" value="EAS41311.1"/>
    <property type="molecule type" value="Genomic_DNA"/>
</dbReference>
<dbReference type="EC" id="5.4.2.9" evidence="3"/>
<gene>
    <name evidence="5" type="ORF">P3TCK_07304</name>
</gene>
<dbReference type="Pfam" id="PF13714">
    <property type="entry name" value="PEP_mutase"/>
    <property type="match status" value="1"/>
</dbReference>
<evidence type="ECO:0000256" key="2">
    <source>
        <dbReference type="ARBA" id="ARBA00023235"/>
    </source>
</evidence>
<dbReference type="PANTHER" id="PTHR42905:SF7">
    <property type="entry name" value="PHOSPHOENOLPYRUVATE PHOSPHOMUTASE"/>
    <property type="match status" value="1"/>
</dbReference>
<dbReference type="InterPro" id="IPR040442">
    <property type="entry name" value="Pyrv_kinase-like_dom_sf"/>
</dbReference>
<dbReference type="InterPro" id="IPR012698">
    <property type="entry name" value="PEnolPyrv_PMutase_core"/>
</dbReference>
<dbReference type="Proteomes" id="UP000003789">
    <property type="component" value="Unassembled WGS sequence"/>
</dbReference>
<dbReference type="NCBIfam" id="TIGR02320">
    <property type="entry name" value="PEP_mutase"/>
    <property type="match status" value="1"/>
</dbReference>
<evidence type="ECO:0000256" key="1">
    <source>
        <dbReference type="ARBA" id="ARBA00022723"/>
    </source>
</evidence>
<sequence length="307" mass="34258">MDNAISNSVQLSIPSIRRSKLKEAINLYGCIRVLETHNPISALIAENVNANDVDSGMNVEYQGFWSSSLTDSVSRGKPDIEFLDIKSRMLNISDIFEVTSKPLIIDGDTGGKVDHFLLNIRSLERLGVSAIIVEDKTGLKKNSLFGNEVEQDQATIGSFCTKIKRGKDSQLTQEFMIIARVESLILEAGMNDALERAFAYSESGADGVMIHSRSPDGQEIFEFAKEYRAKYPNKILVCVPTSYNEVKFNELKNAGFNVVIYANHMLRAAYKAMEYSSKKILKNGRTFETEPDLLSIRKILDLVPGTR</sequence>
<dbReference type="GO" id="GO:0046872">
    <property type="term" value="F:metal ion binding"/>
    <property type="evidence" value="ECO:0007669"/>
    <property type="project" value="UniProtKB-KW"/>
</dbReference>
<organism evidence="5 6">
    <name type="scientific">Photobacterium profundum 3TCK</name>
    <dbReference type="NCBI Taxonomy" id="314280"/>
    <lineage>
        <taxon>Bacteria</taxon>
        <taxon>Pseudomonadati</taxon>
        <taxon>Pseudomonadota</taxon>
        <taxon>Gammaproteobacteria</taxon>
        <taxon>Vibrionales</taxon>
        <taxon>Vibrionaceae</taxon>
        <taxon>Photobacterium</taxon>
    </lineage>
</organism>
<accession>Q1YYL1</accession>
<evidence type="ECO:0000313" key="5">
    <source>
        <dbReference type="EMBL" id="EAS41311.1"/>
    </source>
</evidence>
<reference evidence="5 6" key="1">
    <citation type="submission" date="2006-03" db="EMBL/GenBank/DDBJ databases">
        <authorList>
            <person name="Bartlett D.H."/>
            <person name="Valle G."/>
            <person name="Lauro F.M."/>
            <person name="Vezzi A."/>
            <person name="Simonato F."/>
            <person name="Eloe E."/>
            <person name="Vitulo N."/>
            <person name="Stratton T.K."/>
            <person name="D'angelo M."/>
            <person name="Ferriera S."/>
            <person name="Johnson J."/>
            <person name="Kravitz S."/>
            <person name="Beeson K."/>
            <person name="Sutton G."/>
            <person name="Rogers Y."/>
            <person name="Friedman R."/>
            <person name="Frazier M."/>
            <person name="Venter J.C."/>
        </authorList>
    </citation>
    <scope>NUCLEOTIDE SEQUENCE [LARGE SCALE GENOMIC DNA]</scope>
    <source>
        <strain evidence="5 6">3TCK</strain>
    </source>
</reference>
<dbReference type="InterPro" id="IPR015813">
    <property type="entry name" value="Pyrv/PenolPyrv_kinase-like_dom"/>
</dbReference>
<dbReference type="RefSeq" id="WP_006229475.1">
    <property type="nucleotide sequence ID" value="NZ_CH724134.1"/>
</dbReference>
<protein>
    <recommendedName>
        <fullName evidence="3">phosphoenolpyruvate mutase</fullName>
        <ecNumber evidence="3">5.4.2.9</ecNumber>
    </recommendedName>
</protein>
<dbReference type="PANTHER" id="PTHR42905">
    <property type="entry name" value="PHOSPHOENOLPYRUVATE CARBOXYLASE"/>
    <property type="match status" value="1"/>
</dbReference>
<dbReference type="SUPFAM" id="SSF51621">
    <property type="entry name" value="Phosphoenolpyruvate/pyruvate domain"/>
    <property type="match status" value="1"/>
</dbReference>
<keyword evidence="1" id="KW-0479">Metal-binding</keyword>
<dbReference type="AlphaFoldDB" id="Q1YYL1"/>
<keyword evidence="5" id="KW-0670">Pyruvate</keyword>